<accession>A0A1I2SD92</accession>
<name>A0A1I2SD92_9EURY</name>
<dbReference type="STRING" id="553467.SAMN04488063_2260"/>
<proteinExistence type="predicted"/>
<gene>
    <name evidence="1" type="ORF">SAMN04488063_2260</name>
</gene>
<dbReference type="EMBL" id="FOOQ01000002">
    <property type="protein sequence ID" value="SFG50794.1"/>
    <property type="molecule type" value="Genomic_DNA"/>
</dbReference>
<protein>
    <recommendedName>
        <fullName evidence="3">SCP-2 sterol transfer family protein</fullName>
    </recommendedName>
</protein>
<dbReference type="OrthoDB" id="239538at2157"/>
<evidence type="ECO:0000313" key="1">
    <source>
        <dbReference type="EMBL" id="SFG50794.1"/>
    </source>
</evidence>
<dbReference type="RefSeq" id="WP_092892203.1">
    <property type="nucleotide sequence ID" value="NZ_FOOQ01000002.1"/>
</dbReference>
<dbReference type="Proteomes" id="UP000198876">
    <property type="component" value="Unassembled WGS sequence"/>
</dbReference>
<reference evidence="2" key="1">
    <citation type="submission" date="2016-10" db="EMBL/GenBank/DDBJ databases">
        <authorList>
            <person name="Varghese N."/>
            <person name="Submissions S."/>
        </authorList>
    </citation>
    <scope>NUCLEOTIDE SEQUENCE [LARGE SCALE GENOMIC DNA]</scope>
    <source>
        <strain evidence="2">CGMCC 1.7739</strain>
    </source>
</reference>
<evidence type="ECO:0000313" key="2">
    <source>
        <dbReference type="Proteomes" id="UP000198876"/>
    </source>
</evidence>
<sequence length="164" mass="17518">MIIHIRKTVSAVFVALLLFSAVAVPAAAQSDESNAEPSTYETFVAMADLYNEQAASLDLGVAESLLAGQRVNAYISDGAAVESFSFALDDQMRIVDISPDPDSDATVRFETDRATVERIVESPNPADAFGTAVVNDDIRIEGESGNVVSQLVWSVANVLKGFLF</sequence>
<evidence type="ECO:0008006" key="3">
    <source>
        <dbReference type="Google" id="ProtNLM"/>
    </source>
</evidence>
<keyword evidence="2" id="KW-1185">Reference proteome</keyword>
<organism evidence="1 2">
    <name type="scientific">Halopelagius inordinatus</name>
    <dbReference type="NCBI Taxonomy" id="553467"/>
    <lineage>
        <taxon>Archaea</taxon>
        <taxon>Methanobacteriati</taxon>
        <taxon>Methanobacteriota</taxon>
        <taxon>Stenosarchaea group</taxon>
        <taxon>Halobacteria</taxon>
        <taxon>Halobacteriales</taxon>
        <taxon>Haloferacaceae</taxon>
    </lineage>
</organism>
<dbReference type="AlphaFoldDB" id="A0A1I2SD92"/>